<name>A0A427XYE0_9TREE</name>
<keyword evidence="9" id="KW-1185">Reference proteome</keyword>
<dbReference type="InterPro" id="IPR005828">
    <property type="entry name" value="MFS_sugar_transport-like"/>
</dbReference>
<keyword evidence="5 6" id="KW-0472">Membrane</keyword>
<evidence type="ECO:0000256" key="5">
    <source>
        <dbReference type="ARBA" id="ARBA00023136"/>
    </source>
</evidence>
<feature type="transmembrane region" description="Helical" evidence="6">
    <location>
        <begin position="33"/>
        <end position="50"/>
    </location>
</feature>
<evidence type="ECO:0000313" key="8">
    <source>
        <dbReference type="EMBL" id="RSH83869.1"/>
    </source>
</evidence>
<evidence type="ECO:0000259" key="7">
    <source>
        <dbReference type="PROSITE" id="PS50850"/>
    </source>
</evidence>
<dbReference type="PROSITE" id="PS00216">
    <property type="entry name" value="SUGAR_TRANSPORT_1"/>
    <property type="match status" value="1"/>
</dbReference>
<protein>
    <recommendedName>
        <fullName evidence="7">Major facilitator superfamily (MFS) profile domain-containing protein</fullName>
    </recommendedName>
</protein>
<dbReference type="PANTHER" id="PTHR48022:SF64">
    <property type="entry name" value="MAJOR FACILITATOR SUPERFAMILY (MFS) PROFILE DOMAIN-CONTAINING PROTEIN"/>
    <property type="match status" value="1"/>
</dbReference>
<evidence type="ECO:0000313" key="9">
    <source>
        <dbReference type="Proteomes" id="UP000279259"/>
    </source>
</evidence>
<feature type="transmembrane region" description="Helical" evidence="6">
    <location>
        <begin position="452"/>
        <end position="471"/>
    </location>
</feature>
<dbReference type="GO" id="GO:0005351">
    <property type="term" value="F:carbohydrate:proton symporter activity"/>
    <property type="evidence" value="ECO:0007669"/>
    <property type="project" value="TreeGrafter"/>
</dbReference>
<dbReference type="Pfam" id="PF00083">
    <property type="entry name" value="Sugar_tr"/>
    <property type="match status" value="1"/>
</dbReference>
<feature type="transmembrane region" description="Helical" evidence="6">
    <location>
        <begin position="135"/>
        <end position="153"/>
    </location>
</feature>
<dbReference type="OrthoDB" id="6133115at2759"/>
<evidence type="ECO:0000256" key="4">
    <source>
        <dbReference type="ARBA" id="ARBA00022989"/>
    </source>
</evidence>
<evidence type="ECO:0000256" key="1">
    <source>
        <dbReference type="ARBA" id="ARBA00004141"/>
    </source>
</evidence>
<dbReference type="SUPFAM" id="SSF103473">
    <property type="entry name" value="MFS general substrate transporter"/>
    <property type="match status" value="1"/>
</dbReference>
<evidence type="ECO:0000256" key="3">
    <source>
        <dbReference type="ARBA" id="ARBA00022692"/>
    </source>
</evidence>
<dbReference type="InterPro" id="IPR036259">
    <property type="entry name" value="MFS_trans_sf"/>
</dbReference>
<dbReference type="GO" id="GO:0016020">
    <property type="term" value="C:membrane"/>
    <property type="evidence" value="ECO:0007669"/>
    <property type="project" value="UniProtKB-SubCell"/>
</dbReference>
<organism evidence="8 9">
    <name type="scientific">Saitozyma podzolica</name>
    <dbReference type="NCBI Taxonomy" id="1890683"/>
    <lineage>
        <taxon>Eukaryota</taxon>
        <taxon>Fungi</taxon>
        <taxon>Dikarya</taxon>
        <taxon>Basidiomycota</taxon>
        <taxon>Agaricomycotina</taxon>
        <taxon>Tremellomycetes</taxon>
        <taxon>Tremellales</taxon>
        <taxon>Trimorphomycetaceae</taxon>
        <taxon>Saitozyma</taxon>
    </lineage>
</organism>
<feature type="transmembrane region" description="Helical" evidence="6">
    <location>
        <begin position="76"/>
        <end position="98"/>
    </location>
</feature>
<feature type="transmembrane region" description="Helical" evidence="6">
    <location>
        <begin position="165"/>
        <end position="187"/>
    </location>
</feature>
<dbReference type="Proteomes" id="UP000279259">
    <property type="component" value="Unassembled WGS sequence"/>
</dbReference>
<evidence type="ECO:0000256" key="2">
    <source>
        <dbReference type="ARBA" id="ARBA00010992"/>
    </source>
</evidence>
<dbReference type="PROSITE" id="PS50850">
    <property type="entry name" value="MFS"/>
    <property type="match status" value="1"/>
</dbReference>
<dbReference type="Gene3D" id="1.20.1250.20">
    <property type="entry name" value="MFS general substrate transporter like domains"/>
    <property type="match status" value="1"/>
</dbReference>
<feature type="transmembrane region" description="Helical" evidence="6">
    <location>
        <begin position="387"/>
        <end position="411"/>
    </location>
</feature>
<comment type="similarity">
    <text evidence="2">Belongs to the major facilitator superfamily. Sugar transporter (TC 2.A.1.1) family.</text>
</comment>
<comment type="caution">
    <text evidence="8">The sequence shown here is derived from an EMBL/GenBank/DDBJ whole genome shotgun (WGS) entry which is preliminary data.</text>
</comment>
<dbReference type="FunFam" id="1.20.1250.20:FF:000117">
    <property type="entry name" value="MFS hexose transporter"/>
    <property type="match status" value="1"/>
</dbReference>
<keyword evidence="4 6" id="KW-1133">Transmembrane helix</keyword>
<evidence type="ECO:0000256" key="6">
    <source>
        <dbReference type="SAM" id="Phobius"/>
    </source>
</evidence>
<feature type="transmembrane region" description="Helical" evidence="6">
    <location>
        <begin position="105"/>
        <end position="123"/>
    </location>
</feature>
<dbReference type="PANTHER" id="PTHR48022">
    <property type="entry name" value="PLASTIDIC GLUCOSE TRANSPORTER 4"/>
    <property type="match status" value="1"/>
</dbReference>
<comment type="subcellular location">
    <subcellularLocation>
        <location evidence="1">Membrane</location>
        <topology evidence="1">Multi-pass membrane protein</topology>
    </subcellularLocation>
</comment>
<dbReference type="AlphaFoldDB" id="A0A427XYE0"/>
<dbReference type="EMBL" id="RSCD01000023">
    <property type="protein sequence ID" value="RSH83869.1"/>
    <property type="molecule type" value="Genomic_DNA"/>
</dbReference>
<feature type="domain" description="Major facilitator superfamily (MFS) profile" evidence="7">
    <location>
        <begin position="37"/>
        <end position="475"/>
    </location>
</feature>
<proteinExistence type="inferred from homology"/>
<dbReference type="InterPro" id="IPR005829">
    <property type="entry name" value="Sugar_transporter_CS"/>
</dbReference>
<keyword evidence="3 6" id="KW-0812">Transmembrane</keyword>
<gene>
    <name evidence="8" type="ORF">EHS25_005484</name>
</gene>
<accession>A0A427XYE0</accession>
<feature type="transmembrane region" description="Helical" evidence="6">
    <location>
        <begin position="287"/>
        <end position="308"/>
    </location>
</feature>
<feature type="transmembrane region" description="Helical" evidence="6">
    <location>
        <begin position="423"/>
        <end position="440"/>
    </location>
</feature>
<feature type="transmembrane region" description="Helical" evidence="6">
    <location>
        <begin position="193"/>
        <end position="216"/>
    </location>
</feature>
<feature type="transmembrane region" description="Helical" evidence="6">
    <location>
        <begin position="352"/>
        <end position="375"/>
    </location>
</feature>
<dbReference type="InterPro" id="IPR020846">
    <property type="entry name" value="MFS_dom"/>
</dbReference>
<reference evidence="8 9" key="1">
    <citation type="submission" date="2018-11" db="EMBL/GenBank/DDBJ databases">
        <title>Genome sequence of Saitozyma podzolica DSM 27192.</title>
        <authorList>
            <person name="Aliyu H."/>
            <person name="Gorte O."/>
            <person name="Ochsenreither K."/>
        </authorList>
    </citation>
    <scope>NUCLEOTIDE SEQUENCE [LARGE SCALE GENOMIC DNA]</scope>
    <source>
        <strain evidence="8 9">DSM 27192</strain>
    </source>
</reference>
<dbReference type="InterPro" id="IPR050360">
    <property type="entry name" value="MFS_Sugar_Transporters"/>
</dbReference>
<sequence length="523" mass="56997">MAPGLSSASGGTQYHHLQNNCAKWWFQDAGMRRLALAIAVGFAGTINSGYDGSLMNGLLSNPIFITAIDNPDANKLGIISAAYALGGVPGLFPASFVADRFGRRMAICIGALLIITGGLVQTFTTGGNAMLAGRFVVGLGSSFQGVGGGPYTAEISHPRNRAQTTALINTCWYIGSILAAWTCYGALNISGAWSWRICTLIQIVPCCIQLCVLWFVEESPRWLVSKGHEEQAFRILAKYHSNGDPNDELVKFEFEEIKEAIEAERSATAGVSWSSFFKTKGNRHRTLIIVLVAFFSQWVGNGIISYYLASILASVGVTSPSQQAGFNGGLQIWNWFAAIAGSLACERLGRRFLWLTSACGMLLSFSIITACSAVYSHTQAQGAGRAVMAFLFIYFGFYDIAFTGLTLGYPLEILPFSLRAKGMALFNFFVSCALFFNQYVNPIALDALAWKYYFVYIGTLCIAIVCIYFLYPETRGRMLEEVAEIFDGPQAALPVVQEQQALEHNEGKNGADHKEQAVTIEYA</sequence>